<dbReference type="GO" id="GO:0004427">
    <property type="term" value="F:inorganic diphosphate phosphatase activity"/>
    <property type="evidence" value="ECO:0007669"/>
    <property type="project" value="UniProtKB-EC"/>
</dbReference>
<dbReference type="PANTHER" id="PTHR10286">
    <property type="entry name" value="INORGANIC PYROPHOSPHATASE"/>
    <property type="match status" value="1"/>
</dbReference>
<keyword evidence="8" id="KW-1185">Reference proteome</keyword>
<dbReference type="GO" id="GO:0005737">
    <property type="term" value="C:cytoplasm"/>
    <property type="evidence" value="ECO:0007669"/>
    <property type="project" value="InterPro"/>
</dbReference>
<evidence type="ECO:0000256" key="6">
    <source>
        <dbReference type="ARBA" id="ARBA00022842"/>
    </source>
</evidence>
<reference evidence="7" key="1">
    <citation type="submission" date="2021-03" db="EMBL/GenBank/DDBJ databases">
        <title>Chromosome level genome of the anhydrobiotic midge Polypedilum vanderplanki.</title>
        <authorList>
            <person name="Yoshida Y."/>
            <person name="Kikawada T."/>
            <person name="Gusev O."/>
        </authorList>
    </citation>
    <scope>NUCLEOTIDE SEQUENCE</scope>
    <source>
        <strain evidence="7">NIAS01</strain>
        <tissue evidence="7">Whole body or cell culture</tissue>
    </source>
</reference>
<dbReference type="GO" id="GO:0006796">
    <property type="term" value="P:phosphate-containing compound metabolic process"/>
    <property type="evidence" value="ECO:0007669"/>
    <property type="project" value="InterPro"/>
</dbReference>
<sequence>MEVVQVSSSESITSFTSSDIDAFENFKSQEIAEIDLTKDIIPKGILKINSHNVPIGLYETAAGNFIFSRSIFVSTIAYIHAKNFKQFIQHFHLSCENVDHSKPFIECLKKSIDEVKDKISIEKIITDDGACIARGDLLEEKYLSIWQTCLGHAPLRVFKKVYEDKIIHFGSGKKTLKACMDSFSNEFNFIKYETIFTSESRSIKNKFKAIKIMMDTINDQIDIQTEGIQELLEILQVLSGLVALYLMITQDGGEMDQQKFNTLKTLTENLDKFINPDDSNRYSLSTDFANIRKALLYYIYLHENEEVNLYQNLTVFSNLCCYCVMSEARNCKDIQSFMKLLLERAIEGGIVVAQLDTRFIKSKIDLIKRPINLASLPIVMLSNHYEIATFNNFLKISTDEIKQQHADAYKKFEQIYNEYNTTNLNRKSKELLTAIFKLFYKSTGCKGDNDPINVCEFGSRVAKRSDVIQVKILGTLALIDEGETDWKVFAIDINDPVADQMEDIQDIEKFFPGLLRATVKWFKFYKVPDGKPENQFAFNAEARDAAFAKNIVTVTHTFWQRLNKKEVENPKISCSTVENTDSPFVISSDQAEEIFSKATEEGEIQSHLMKQSTSVIFFIFNRK</sequence>
<dbReference type="GO" id="GO:0000287">
    <property type="term" value="F:magnesium ion binding"/>
    <property type="evidence" value="ECO:0007669"/>
    <property type="project" value="InterPro"/>
</dbReference>
<accession>A0A9J6BMU9</accession>
<keyword evidence="4" id="KW-0479">Metal-binding</keyword>
<evidence type="ECO:0000256" key="2">
    <source>
        <dbReference type="ARBA" id="ARBA00006220"/>
    </source>
</evidence>
<dbReference type="InterPro" id="IPR036649">
    <property type="entry name" value="Pyrophosphatase_sf"/>
</dbReference>
<proteinExistence type="inferred from homology"/>
<dbReference type="Proteomes" id="UP001107558">
    <property type="component" value="Chromosome 3"/>
</dbReference>
<dbReference type="Gene3D" id="3.90.80.10">
    <property type="entry name" value="Inorganic pyrophosphatase"/>
    <property type="match status" value="1"/>
</dbReference>
<dbReference type="EC" id="3.6.1.1" evidence="3"/>
<dbReference type="SUPFAM" id="SSF50324">
    <property type="entry name" value="Inorganic pyrophosphatase"/>
    <property type="match status" value="1"/>
</dbReference>
<evidence type="ECO:0000256" key="5">
    <source>
        <dbReference type="ARBA" id="ARBA00022801"/>
    </source>
</evidence>
<comment type="similarity">
    <text evidence="2">Belongs to the PPase family.</text>
</comment>
<comment type="caution">
    <text evidence="7">The sequence shown here is derived from an EMBL/GenBank/DDBJ whole genome shotgun (WGS) entry which is preliminary data.</text>
</comment>
<evidence type="ECO:0000256" key="1">
    <source>
        <dbReference type="ARBA" id="ARBA00001946"/>
    </source>
</evidence>
<gene>
    <name evidence="7" type="ORF">PVAND_001266</name>
</gene>
<dbReference type="EMBL" id="JADBJN010000003">
    <property type="protein sequence ID" value="KAG5671048.1"/>
    <property type="molecule type" value="Genomic_DNA"/>
</dbReference>
<dbReference type="AlphaFoldDB" id="A0A9J6BMU9"/>
<evidence type="ECO:0000313" key="8">
    <source>
        <dbReference type="Proteomes" id="UP001107558"/>
    </source>
</evidence>
<name>A0A9J6BMU9_POLVA</name>
<evidence type="ECO:0000256" key="3">
    <source>
        <dbReference type="ARBA" id="ARBA00012146"/>
    </source>
</evidence>
<evidence type="ECO:0000313" key="7">
    <source>
        <dbReference type="EMBL" id="KAG5671048.1"/>
    </source>
</evidence>
<dbReference type="OrthoDB" id="1608002at2759"/>
<organism evidence="7 8">
    <name type="scientific">Polypedilum vanderplanki</name>
    <name type="common">Sleeping chironomid midge</name>
    <dbReference type="NCBI Taxonomy" id="319348"/>
    <lineage>
        <taxon>Eukaryota</taxon>
        <taxon>Metazoa</taxon>
        <taxon>Ecdysozoa</taxon>
        <taxon>Arthropoda</taxon>
        <taxon>Hexapoda</taxon>
        <taxon>Insecta</taxon>
        <taxon>Pterygota</taxon>
        <taxon>Neoptera</taxon>
        <taxon>Endopterygota</taxon>
        <taxon>Diptera</taxon>
        <taxon>Nematocera</taxon>
        <taxon>Chironomoidea</taxon>
        <taxon>Chironomidae</taxon>
        <taxon>Chironominae</taxon>
        <taxon>Polypedilum</taxon>
        <taxon>Polypedilum</taxon>
    </lineage>
</organism>
<dbReference type="Pfam" id="PF00719">
    <property type="entry name" value="Pyrophosphatase"/>
    <property type="match status" value="1"/>
</dbReference>
<dbReference type="InterPro" id="IPR008162">
    <property type="entry name" value="Pyrophosphatase"/>
</dbReference>
<protein>
    <recommendedName>
        <fullName evidence="3">inorganic diphosphatase</fullName>
        <ecNumber evidence="3">3.6.1.1</ecNumber>
    </recommendedName>
</protein>
<comment type="cofactor">
    <cofactor evidence="1">
        <name>Mg(2+)</name>
        <dbReference type="ChEBI" id="CHEBI:18420"/>
    </cofactor>
</comment>
<keyword evidence="5" id="KW-0378">Hydrolase</keyword>
<evidence type="ECO:0000256" key="4">
    <source>
        <dbReference type="ARBA" id="ARBA00022723"/>
    </source>
</evidence>
<keyword evidence="6" id="KW-0460">Magnesium</keyword>